<dbReference type="InterPro" id="IPR002559">
    <property type="entry name" value="Transposase_11"/>
</dbReference>
<dbReference type="InterPro" id="IPR047647">
    <property type="entry name" value="ISAs1_transpos"/>
</dbReference>
<dbReference type="Pfam" id="PF13808">
    <property type="entry name" value="DDE_Tnp_1_assoc"/>
    <property type="match status" value="1"/>
</dbReference>
<reference evidence="3 4" key="1">
    <citation type="submission" date="2017-12" db="EMBL/GenBank/DDBJ databases">
        <title>Complete genome sequence of Herbivorax saccincola GGR1, a novel Cellulosome-producing hydrolytic bacterium in a thermophilic biogas plant, established by Illumina and Nanopore MinION sequencing.</title>
        <authorList>
            <person name="Pechtl A."/>
            <person name="Ruckert C."/>
            <person name="Koeck D.E."/>
            <person name="Maus I."/>
            <person name="Winkler A."/>
            <person name="Kalinowski J."/>
            <person name="Puhler A."/>
            <person name="Schwarz W.W."/>
            <person name="Zverlov V.V."/>
            <person name="Schluter A."/>
            <person name="Liebl W."/>
        </authorList>
    </citation>
    <scope>NUCLEOTIDE SEQUENCE [LARGE SCALE GENOMIC DNA]</scope>
    <source>
        <strain evidence="4">SR1</strain>
    </source>
</reference>
<name>A0A2K9EC96_9FIRM</name>
<organism evidence="3 4">
    <name type="scientific">Acetivibrio saccincola</name>
    <dbReference type="NCBI Taxonomy" id="1677857"/>
    <lineage>
        <taxon>Bacteria</taxon>
        <taxon>Bacillati</taxon>
        <taxon>Bacillota</taxon>
        <taxon>Clostridia</taxon>
        <taxon>Eubacteriales</taxon>
        <taxon>Oscillospiraceae</taxon>
        <taxon>Acetivibrio</taxon>
    </lineage>
</organism>
<dbReference type="AlphaFoldDB" id="A0A2K9EC96"/>
<sequence>MGKKLYKGSFFKHFIIIYDPRQEGKVRHKLIDILFIAVAASICYCNEWLDMEDWATQNEEWLRQYLELPNGIPSWYTIKRVFDVIDPKQFEKCFAGWVRQITKMKEGTVVAIDGKTMRGTDDEKSGKRAVHIVSAWCSENNLVMGQVKTKDKSNEITAIPELLDLLLIKGAIVTIDAMGCQKDIATKIAKTKKADYVLSLKENHPLLHEEVEAYFKDAEQNDFQGIGHYRTLDKGHGRIEDRKYYYSTDIKWMDARKDWTKLTGIGMVIRRCEKKGKVTEERAYHLSSVATVEEYASGVRKHWGVESMHWSLDVTFREDANRTRTGQAPQNLALLKRMSMNMVKKDQERYPKRSLRSRRFLASLKYVTISFVLSIVRFLLRLLNFEL</sequence>
<dbReference type="RefSeq" id="WP_101299598.1">
    <property type="nucleotide sequence ID" value="NZ_CP025197.1"/>
</dbReference>
<proteinExistence type="predicted"/>
<dbReference type="GO" id="GO:0006313">
    <property type="term" value="P:DNA transposition"/>
    <property type="evidence" value="ECO:0007669"/>
    <property type="project" value="InterPro"/>
</dbReference>
<feature type="domain" description="H repeat-associated protein N-terminal" evidence="2">
    <location>
        <begin position="12"/>
        <end position="98"/>
    </location>
</feature>
<accession>A0A2K9EC96</accession>
<dbReference type="Proteomes" id="UP000233534">
    <property type="component" value="Chromosome"/>
</dbReference>
<keyword evidence="4" id="KW-1185">Reference proteome</keyword>
<dbReference type="Pfam" id="PF01609">
    <property type="entry name" value="DDE_Tnp_1"/>
    <property type="match status" value="1"/>
</dbReference>
<dbReference type="GO" id="GO:0003677">
    <property type="term" value="F:DNA binding"/>
    <property type="evidence" value="ECO:0007669"/>
    <property type="project" value="InterPro"/>
</dbReference>
<evidence type="ECO:0000259" key="1">
    <source>
        <dbReference type="Pfam" id="PF01609"/>
    </source>
</evidence>
<dbReference type="PANTHER" id="PTHR30298:SF0">
    <property type="entry name" value="PROTEIN YBFL-RELATED"/>
    <property type="match status" value="1"/>
</dbReference>
<dbReference type="PANTHER" id="PTHR30298">
    <property type="entry name" value="H REPEAT-ASSOCIATED PREDICTED TRANSPOSASE"/>
    <property type="match status" value="1"/>
</dbReference>
<dbReference type="GO" id="GO:0004803">
    <property type="term" value="F:transposase activity"/>
    <property type="evidence" value="ECO:0007669"/>
    <property type="project" value="InterPro"/>
</dbReference>
<feature type="domain" description="Transposase IS4-like" evidence="1">
    <location>
        <begin position="107"/>
        <end position="342"/>
    </location>
</feature>
<dbReference type="NCBIfam" id="NF033564">
    <property type="entry name" value="transpos_ISAs1"/>
    <property type="match status" value="1"/>
</dbReference>
<dbReference type="EMBL" id="CP025197">
    <property type="protein sequence ID" value="AUG56825.1"/>
    <property type="molecule type" value="Genomic_DNA"/>
</dbReference>
<dbReference type="InterPro" id="IPR051698">
    <property type="entry name" value="Transposase_11-like"/>
</dbReference>
<dbReference type="InterPro" id="IPR032806">
    <property type="entry name" value="YbfD_N"/>
</dbReference>
<dbReference type="KEGG" id="hsc:HVS_04430"/>
<gene>
    <name evidence="3" type="ORF">HVS_04430</name>
</gene>
<evidence type="ECO:0000259" key="2">
    <source>
        <dbReference type="Pfam" id="PF13808"/>
    </source>
</evidence>
<evidence type="ECO:0000313" key="3">
    <source>
        <dbReference type="EMBL" id="AUG56825.1"/>
    </source>
</evidence>
<evidence type="ECO:0000313" key="4">
    <source>
        <dbReference type="Proteomes" id="UP000233534"/>
    </source>
</evidence>
<protein>
    <submittedName>
        <fullName evidence="3">Transposase DDE domain protein</fullName>
    </submittedName>
</protein>